<protein>
    <submittedName>
        <fullName evidence="2">Uncharacterized protein</fullName>
    </submittedName>
</protein>
<gene>
    <name evidence="2" type="ORF">BAU08_01895</name>
</gene>
<dbReference type="Proteomes" id="UP000092213">
    <property type="component" value="Chromosome"/>
</dbReference>
<proteinExistence type="predicted"/>
<dbReference type="EMBL" id="CP016171">
    <property type="protein sequence ID" value="ANN70259.1"/>
    <property type="molecule type" value="Genomic_DNA"/>
</dbReference>
<reference evidence="2 3" key="1">
    <citation type="submission" date="2016-06" db="EMBL/GenBank/DDBJ databases">
        <title>Complete genome sequences of Bordetella bronchialis and Bordetella flabilis.</title>
        <authorList>
            <person name="LiPuma J.J."/>
            <person name="Spilker T."/>
        </authorList>
    </citation>
    <scope>NUCLEOTIDE SEQUENCE [LARGE SCALE GENOMIC DNA]</scope>
    <source>
        <strain evidence="2 3">AU17976</strain>
    </source>
</reference>
<feature type="region of interest" description="Disordered" evidence="1">
    <location>
        <begin position="1"/>
        <end position="27"/>
    </location>
</feature>
<name>A0A193FT83_9BORD</name>
<dbReference type="RefSeq" id="WP_066667837.1">
    <property type="nucleotide sequence ID" value="NZ_CP016171.1"/>
</dbReference>
<sequence>MSSFAEGRGGDPSARTRPGGGSAGASGVSCACEASIAAFESAQGPRRKRGTAGTEVPEGDALPVDSVECVDSGKTETEPATMVFRTAARNSLVAAR</sequence>
<dbReference type="AlphaFoldDB" id="A0A193FT83"/>
<evidence type="ECO:0000313" key="2">
    <source>
        <dbReference type="EMBL" id="ANN70259.1"/>
    </source>
</evidence>
<evidence type="ECO:0000256" key="1">
    <source>
        <dbReference type="SAM" id="MobiDB-lite"/>
    </source>
</evidence>
<organism evidence="2 3">
    <name type="scientific">Bordetella bronchialis</name>
    <dbReference type="NCBI Taxonomy" id="463025"/>
    <lineage>
        <taxon>Bacteria</taxon>
        <taxon>Pseudomonadati</taxon>
        <taxon>Pseudomonadota</taxon>
        <taxon>Betaproteobacteria</taxon>
        <taxon>Burkholderiales</taxon>
        <taxon>Alcaligenaceae</taxon>
        <taxon>Bordetella</taxon>
    </lineage>
</organism>
<evidence type="ECO:0000313" key="3">
    <source>
        <dbReference type="Proteomes" id="UP000092213"/>
    </source>
</evidence>
<feature type="region of interest" description="Disordered" evidence="1">
    <location>
        <begin position="40"/>
        <end position="65"/>
    </location>
</feature>
<dbReference type="STRING" id="463025.BAU08_01895"/>
<accession>A0A193FT83</accession>